<dbReference type="GO" id="GO:0005737">
    <property type="term" value="C:cytoplasm"/>
    <property type="evidence" value="ECO:0007669"/>
    <property type="project" value="TreeGrafter"/>
</dbReference>
<dbReference type="AlphaFoldDB" id="A0AAV0XRN8"/>
<organism evidence="4 5">
    <name type="scientific">Macrosiphum euphorbiae</name>
    <name type="common">potato aphid</name>
    <dbReference type="NCBI Taxonomy" id="13131"/>
    <lineage>
        <taxon>Eukaryota</taxon>
        <taxon>Metazoa</taxon>
        <taxon>Ecdysozoa</taxon>
        <taxon>Arthropoda</taxon>
        <taxon>Hexapoda</taxon>
        <taxon>Insecta</taxon>
        <taxon>Pterygota</taxon>
        <taxon>Neoptera</taxon>
        <taxon>Paraneoptera</taxon>
        <taxon>Hemiptera</taxon>
        <taxon>Sternorrhyncha</taxon>
        <taxon>Aphidomorpha</taxon>
        <taxon>Aphidoidea</taxon>
        <taxon>Aphididae</taxon>
        <taxon>Macrosiphini</taxon>
        <taxon>Macrosiphum</taxon>
    </lineage>
</organism>
<keyword evidence="1 2" id="KW-0694">RNA-binding</keyword>
<evidence type="ECO:0000313" key="4">
    <source>
        <dbReference type="EMBL" id="CAI6371264.1"/>
    </source>
</evidence>
<dbReference type="Proteomes" id="UP001160148">
    <property type="component" value="Unassembled WGS sequence"/>
</dbReference>
<dbReference type="PANTHER" id="PTHR46205:SF3">
    <property type="entry name" value="LOQUACIOUS, ISOFORM B"/>
    <property type="match status" value="1"/>
</dbReference>
<protein>
    <recommendedName>
        <fullName evidence="3">DRBM domain-containing protein</fullName>
    </recommendedName>
</protein>
<dbReference type="GO" id="GO:0016442">
    <property type="term" value="C:RISC complex"/>
    <property type="evidence" value="ECO:0007669"/>
    <property type="project" value="TreeGrafter"/>
</dbReference>
<dbReference type="GO" id="GO:0035197">
    <property type="term" value="F:siRNA binding"/>
    <property type="evidence" value="ECO:0007669"/>
    <property type="project" value="TreeGrafter"/>
</dbReference>
<dbReference type="InterPro" id="IPR044445">
    <property type="entry name" value="DHX9_DSRM_1"/>
</dbReference>
<name>A0AAV0XRN8_9HEMI</name>
<dbReference type="GO" id="GO:0003725">
    <property type="term" value="F:double-stranded RNA binding"/>
    <property type="evidence" value="ECO:0007669"/>
    <property type="project" value="InterPro"/>
</dbReference>
<evidence type="ECO:0000256" key="1">
    <source>
        <dbReference type="ARBA" id="ARBA00022884"/>
    </source>
</evidence>
<dbReference type="GO" id="GO:0070578">
    <property type="term" value="C:RISC-loading complex"/>
    <property type="evidence" value="ECO:0007669"/>
    <property type="project" value="TreeGrafter"/>
</dbReference>
<dbReference type="Pfam" id="PF00035">
    <property type="entry name" value="dsrm"/>
    <property type="match status" value="2"/>
</dbReference>
<reference evidence="4 5" key="1">
    <citation type="submission" date="2023-01" db="EMBL/GenBank/DDBJ databases">
        <authorList>
            <person name="Whitehead M."/>
        </authorList>
    </citation>
    <scope>NUCLEOTIDE SEQUENCE [LARGE SCALE GENOMIC DNA]</scope>
</reference>
<dbReference type="PANTHER" id="PTHR46205">
    <property type="entry name" value="LOQUACIOUS, ISOFORM B"/>
    <property type="match status" value="1"/>
</dbReference>
<dbReference type="GO" id="GO:0005634">
    <property type="term" value="C:nucleus"/>
    <property type="evidence" value="ECO:0007669"/>
    <property type="project" value="TreeGrafter"/>
</dbReference>
<proteinExistence type="predicted"/>
<feature type="domain" description="DRBM" evidence="3">
    <location>
        <begin position="174"/>
        <end position="242"/>
    </location>
</feature>
<dbReference type="InterPro" id="IPR051247">
    <property type="entry name" value="RLC_Component"/>
</dbReference>
<dbReference type="Gene3D" id="3.30.160.20">
    <property type="match status" value="3"/>
</dbReference>
<feature type="domain" description="DRBM" evidence="3">
    <location>
        <begin position="3"/>
        <end position="71"/>
    </location>
</feature>
<evidence type="ECO:0000256" key="2">
    <source>
        <dbReference type="PROSITE-ProRule" id="PRU00266"/>
    </source>
</evidence>
<dbReference type="EMBL" id="CARXXK010000871">
    <property type="protein sequence ID" value="CAI6371264.1"/>
    <property type="molecule type" value="Genomic_DNA"/>
</dbReference>
<accession>A0AAV0XRN8</accession>
<dbReference type="GO" id="GO:0070920">
    <property type="term" value="P:regulation of regulatory ncRNA processing"/>
    <property type="evidence" value="ECO:0007669"/>
    <property type="project" value="TreeGrafter"/>
</dbReference>
<sequence>MANPKAFLHEWCAKNNLEPQFQTKQAGSEYKLQFICEVTVTGHNYIGLGNSNKKKSAQLDASKDYLLYLTRQGLVSTDSLPSNCISSPASNDLMIDASQRLMNNVLPKSAHQENETPNMLGDAYRPNGNVQFKNCLNDNSLVEKAESLDVHFDVCGNSTVDNTKFIQSNELKKNPKAFLQEWCAKNNLELQFEAMQSGTKLRPQFKFEITLTGHNYIGMGNSTNIKNAQENAFYDFLLYLTREGFVSTDSLPSNCISGPASNDLMVDASQRLMNNVQPKSAYQENKTPNILGEAYRPVGKANFQFNDFLNDKSNVEEAKRLDANAAVHGGWTIDNAKLRLNQFIQSKKLNNTDYKYSSIGK</sequence>
<comment type="caution">
    <text evidence="4">The sequence shown here is derived from an EMBL/GenBank/DDBJ whole genome shotgun (WGS) entry which is preliminary data.</text>
</comment>
<dbReference type="SMART" id="SM00358">
    <property type="entry name" value="DSRM"/>
    <property type="match status" value="2"/>
</dbReference>
<keyword evidence="5" id="KW-1185">Reference proteome</keyword>
<dbReference type="CDD" id="cd19854">
    <property type="entry name" value="DSRM_DHX9_rpt1"/>
    <property type="match status" value="2"/>
</dbReference>
<dbReference type="SUPFAM" id="SSF54768">
    <property type="entry name" value="dsRNA-binding domain-like"/>
    <property type="match status" value="3"/>
</dbReference>
<dbReference type="InterPro" id="IPR014720">
    <property type="entry name" value="dsRBD_dom"/>
</dbReference>
<dbReference type="PROSITE" id="PS50137">
    <property type="entry name" value="DS_RBD"/>
    <property type="match status" value="2"/>
</dbReference>
<evidence type="ECO:0000313" key="5">
    <source>
        <dbReference type="Proteomes" id="UP001160148"/>
    </source>
</evidence>
<dbReference type="GO" id="GO:0030422">
    <property type="term" value="P:siRNA processing"/>
    <property type="evidence" value="ECO:0007669"/>
    <property type="project" value="TreeGrafter"/>
</dbReference>
<gene>
    <name evidence="4" type="ORF">MEUPH1_LOCUS25290</name>
</gene>
<evidence type="ECO:0000259" key="3">
    <source>
        <dbReference type="PROSITE" id="PS50137"/>
    </source>
</evidence>